<proteinExistence type="inferred from homology"/>
<dbReference type="GO" id="GO:0005576">
    <property type="term" value="C:extracellular region"/>
    <property type="evidence" value="ECO:0007669"/>
    <property type="project" value="UniProtKB-SubCell"/>
</dbReference>
<keyword evidence="6" id="KW-1185">Reference proteome</keyword>
<sequence length="98" mass="11100">MGLTKYSSHVPLKEKYLNGSSVKIEYHNNFLIASTEVRVTEKEGGYQDLITWDQLPDAARDALASTVWDLTPMSLYGTEMPLKDGELTMTLEKAWPFD</sequence>
<evidence type="ECO:0000256" key="4">
    <source>
        <dbReference type="ARBA" id="ARBA00023026"/>
    </source>
</evidence>
<dbReference type="PANTHER" id="PTHR33657">
    <property type="entry name" value="DOMAIN PROTEIN, PUTATIVE (AFU_ORTHOLOGUE AFUA_5G00600)-RELATED"/>
    <property type="match status" value="1"/>
</dbReference>
<name>A0A225WIS2_9STRA</name>
<dbReference type="STRING" id="4795.A0A225WIS2"/>
<evidence type="ECO:0000256" key="2">
    <source>
        <dbReference type="ARBA" id="ARBA00009520"/>
    </source>
</evidence>
<dbReference type="Proteomes" id="UP000198211">
    <property type="component" value="Unassembled WGS sequence"/>
</dbReference>
<evidence type="ECO:0000256" key="1">
    <source>
        <dbReference type="ARBA" id="ARBA00004613"/>
    </source>
</evidence>
<dbReference type="PANTHER" id="PTHR33657:SF8">
    <property type="entry name" value="DOMAIN PROTEIN, PUTATIVE (AFU_ORTHOLOGUE AFUA_5G00600)-RELATED"/>
    <property type="match status" value="1"/>
</dbReference>
<comment type="similarity">
    <text evidence="2">Belongs to the Necrosis inducing protein (NPP1) family.</text>
</comment>
<organism evidence="5 6">
    <name type="scientific">Phytophthora megakarya</name>
    <dbReference type="NCBI Taxonomy" id="4795"/>
    <lineage>
        <taxon>Eukaryota</taxon>
        <taxon>Sar</taxon>
        <taxon>Stramenopiles</taxon>
        <taxon>Oomycota</taxon>
        <taxon>Peronosporomycetes</taxon>
        <taxon>Peronosporales</taxon>
        <taxon>Peronosporaceae</taxon>
        <taxon>Phytophthora</taxon>
    </lineage>
</organism>
<comment type="subcellular location">
    <subcellularLocation>
        <location evidence="1">Secreted</location>
    </subcellularLocation>
</comment>
<dbReference type="AlphaFoldDB" id="A0A225WIS2"/>
<dbReference type="OrthoDB" id="88568at2759"/>
<reference evidence="6" key="1">
    <citation type="submission" date="2017-03" db="EMBL/GenBank/DDBJ databases">
        <title>Phytopthora megakarya and P. palmivora, two closely related causual agents of cacao black pod achieved similar genome size and gene model numbers by different mechanisms.</title>
        <authorList>
            <person name="Ali S."/>
            <person name="Shao J."/>
            <person name="Larry D.J."/>
            <person name="Kronmiller B."/>
            <person name="Shen D."/>
            <person name="Strem M.D."/>
            <person name="Melnick R.L."/>
            <person name="Guiltinan M.J."/>
            <person name="Tyler B.M."/>
            <person name="Meinhardt L.W."/>
            <person name="Bailey B.A."/>
        </authorList>
    </citation>
    <scope>NUCLEOTIDE SEQUENCE [LARGE SCALE GENOMIC DNA]</scope>
    <source>
        <strain evidence="6">zdho120</strain>
    </source>
</reference>
<comment type="caution">
    <text evidence="5">The sequence shown here is derived from an EMBL/GenBank/DDBJ whole genome shotgun (WGS) entry which is preliminary data.</text>
</comment>
<keyword evidence="3" id="KW-0964">Secreted</keyword>
<evidence type="ECO:0000313" key="6">
    <source>
        <dbReference type="Proteomes" id="UP000198211"/>
    </source>
</evidence>
<accession>A0A225WIS2</accession>
<dbReference type="Pfam" id="PF05630">
    <property type="entry name" value="NPP1"/>
    <property type="match status" value="1"/>
</dbReference>
<dbReference type="InterPro" id="IPR008701">
    <property type="entry name" value="NPP1"/>
</dbReference>
<protein>
    <submittedName>
        <fullName evidence="5">Necrosis inducing protein NPP1</fullName>
    </submittedName>
</protein>
<evidence type="ECO:0000256" key="3">
    <source>
        <dbReference type="ARBA" id="ARBA00022525"/>
    </source>
</evidence>
<gene>
    <name evidence="5" type="ORF">PHMEG_0008528</name>
</gene>
<dbReference type="EMBL" id="NBNE01000741">
    <property type="protein sequence ID" value="OWZ17515.1"/>
    <property type="molecule type" value="Genomic_DNA"/>
</dbReference>
<evidence type="ECO:0000313" key="5">
    <source>
        <dbReference type="EMBL" id="OWZ17515.1"/>
    </source>
</evidence>
<keyword evidence="4" id="KW-0843">Virulence</keyword>